<evidence type="ECO:0000313" key="2">
    <source>
        <dbReference type="Proteomes" id="UP000244005"/>
    </source>
</evidence>
<sequence length="127" mass="14314">MDVNLDSIFLLLLPIQMRLSCFDEIRMQALRPMWQLDCRQAAADLAARTAHFFSPAREPSHRTSSATYLLPLVIYLSIKRCEWTEVVLQIVNSLTYLIIGTNGTQCTRSTGTVVSTGPMCLYMNLPS</sequence>
<gene>
    <name evidence="1" type="ORF">MARPO_0007s0260</name>
</gene>
<dbReference type="Gramene" id="Mp3g02720.1">
    <property type="protein sequence ID" value="Mp3g02720.1.cds1"/>
    <property type="gene ID" value="Mp3g02720"/>
</dbReference>
<reference evidence="2" key="1">
    <citation type="journal article" date="2017" name="Cell">
        <title>Insights into land plant evolution garnered from the Marchantia polymorpha genome.</title>
        <authorList>
            <person name="Bowman J.L."/>
            <person name="Kohchi T."/>
            <person name="Yamato K.T."/>
            <person name="Jenkins J."/>
            <person name="Shu S."/>
            <person name="Ishizaki K."/>
            <person name="Yamaoka S."/>
            <person name="Nishihama R."/>
            <person name="Nakamura Y."/>
            <person name="Berger F."/>
            <person name="Adam C."/>
            <person name="Aki S.S."/>
            <person name="Althoff F."/>
            <person name="Araki T."/>
            <person name="Arteaga-Vazquez M.A."/>
            <person name="Balasubrmanian S."/>
            <person name="Barry K."/>
            <person name="Bauer D."/>
            <person name="Boehm C.R."/>
            <person name="Briginshaw L."/>
            <person name="Caballero-Perez J."/>
            <person name="Catarino B."/>
            <person name="Chen F."/>
            <person name="Chiyoda S."/>
            <person name="Chovatia M."/>
            <person name="Davies K.M."/>
            <person name="Delmans M."/>
            <person name="Demura T."/>
            <person name="Dierschke T."/>
            <person name="Dolan L."/>
            <person name="Dorantes-Acosta A.E."/>
            <person name="Eklund D.M."/>
            <person name="Florent S.N."/>
            <person name="Flores-Sandoval E."/>
            <person name="Fujiyama A."/>
            <person name="Fukuzawa H."/>
            <person name="Galik B."/>
            <person name="Grimanelli D."/>
            <person name="Grimwood J."/>
            <person name="Grossniklaus U."/>
            <person name="Hamada T."/>
            <person name="Haseloff J."/>
            <person name="Hetherington A.J."/>
            <person name="Higo A."/>
            <person name="Hirakawa Y."/>
            <person name="Hundley H.N."/>
            <person name="Ikeda Y."/>
            <person name="Inoue K."/>
            <person name="Inoue S.I."/>
            <person name="Ishida S."/>
            <person name="Jia Q."/>
            <person name="Kakita M."/>
            <person name="Kanazawa T."/>
            <person name="Kawai Y."/>
            <person name="Kawashima T."/>
            <person name="Kennedy M."/>
            <person name="Kinose K."/>
            <person name="Kinoshita T."/>
            <person name="Kohara Y."/>
            <person name="Koide E."/>
            <person name="Komatsu K."/>
            <person name="Kopischke S."/>
            <person name="Kubo M."/>
            <person name="Kyozuka J."/>
            <person name="Lagercrantz U."/>
            <person name="Lin S.S."/>
            <person name="Lindquist E."/>
            <person name="Lipzen A.M."/>
            <person name="Lu C.W."/>
            <person name="De Luna E."/>
            <person name="Martienssen R.A."/>
            <person name="Minamino N."/>
            <person name="Mizutani M."/>
            <person name="Mizutani M."/>
            <person name="Mochizuki N."/>
            <person name="Monte I."/>
            <person name="Mosher R."/>
            <person name="Nagasaki H."/>
            <person name="Nakagami H."/>
            <person name="Naramoto S."/>
            <person name="Nishitani K."/>
            <person name="Ohtani M."/>
            <person name="Okamoto T."/>
            <person name="Okumura M."/>
            <person name="Phillips J."/>
            <person name="Pollak B."/>
            <person name="Reinders A."/>
            <person name="Rovekamp M."/>
            <person name="Sano R."/>
            <person name="Sawa S."/>
            <person name="Schmid M.W."/>
            <person name="Shirakawa M."/>
            <person name="Solano R."/>
            <person name="Spunde A."/>
            <person name="Suetsugu N."/>
            <person name="Sugano S."/>
            <person name="Sugiyama A."/>
            <person name="Sun R."/>
            <person name="Suzuki Y."/>
            <person name="Takenaka M."/>
            <person name="Takezawa D."/>
            <person name="Tomogane H."/>
            <person name="Tsuzuki M."/>
            <person name="Ueda T."/>
            <person name="Umeda M."/>
            <person name="Ward J.M."/>
            <person name="Watanabe Y."/>
            <person name="Yazaki K."/>
            <person name="Yokoyama R."/>
            <person name="Yoshitake Y."/>
            <person name="Yotsui I."/>
            <person name="Zachgo S."/>
            <person name="Schmutz J."/>
        </authorList>
    </citation>
    <scope>NUCLEOTIDE SEQUENCE [LARGE SCALE GENOMIC DNA]</scope>
    <source>
        <strain evidence="2">Tak-1</strain>
    </source>
</reference>
<keyword evidence="2" id="KW-1185">Reference proteome</keyword>
<evidence type="ECO:0000313" key="1">
    <source>
        <dbReference type="EMBL" id="PTQ47898.1"/>
    </source>
</evidence>
<accession>A0A2R6XP78</accession>
<proteinExistence type="predicted"/>
<dbReference type="EMBL" id="KZ772679">
    <property type="protein sequence ID" value="PTQ47898.1"/>
    <property type="molecule type" value="Genomic_DNA"/>
</dbReference>
<name>A0A2R6XP78_MARPO</name>
<organism evidence="1 2">
    <name type="scientific">Marchantia polymorpha</name>
    <name type="common">Common liverwort</name>
    <name type="synonym">Marchantia aquatica</name>
    <dbReference type="NCBI Taxonomy" id="3197"/>
    <lineage>
        <taxon>Eukaryota</taxon>
        <taxon>Viridiplantae</taxon>
        <taxon>Streptophyta</taxon>
        <taxon>Embryophyta</taxon>
        <taxon>Marchantiophyta</taxon>
        <taxon>Marchantiopsida</taxon>
        <taxon>Marchantiidae</taxon>
        <taxon>Marchantiales</taxon>
        <taxon>Marchantiaceae</taxon>
        <taxon>Marchantia</taxon>
    </lineage>
</organism>
<dbReference type="AlphaFoldDB" id="A0A2R6XP78"/>
<protein>
    <submittedName>
        <fullName evidence="1">Uncharacterized protein</fullName>
    </submittedName>
</protein>
<dbReference type="Proteomes" id="UP000244005">
    <property type="component" value="Unassembled WGS sequence"/>
</dbReference>